<keyword evidence="5" id="KW-1185">Reference proteome</keyword>
<feature type="region of interest" description="Disordered" evidence="2">
    <location>
        <begin position="216"/>
        <end position="236"/>
    </location>
</feature>
<protein>
    <submittedName>
        <fullName evidence="4">Peptidase C14, caspase domain-containing protein</fullName>
    </submittedName>
</protein>
<reference evidence="4" key="1">
    <citation type="submission" date="2023-03" db="EMBL/GenBank/DDBJ databases">
        <title>Massive genome expansion in bonnet fungi (Mycena s.s.) driven by repeated elements and novel gene families across ecological guilds.</title>
        <authorList>
            <consortium name="Lawrence Berkeley National Laboratory"/>
            <person name="Harder C.B."/>
            <person name="Miyauchi S."/>
            <person name="Viragh M."/>
            <person name="Kuo A."/>
            <person name="Thoen E."/>
            <person name="Andreopoulos B."/>
            <person name="Lu D."/>
            <person name="Skrede I."/>
            <person name="Drula E."/>
            <person name="Henrissat B."/>
            <person name="Morin E."/>
            <person name="Kohler A."/>
            <person name="Barry K."/>
            <person name="LaButti K."/>
            <person name="Morin E."/>
            <person name="Salamov A."/>
            <person name="Lipzen A."/>
            <person name="Mereny Z."/>
            <person name="Hegedus B."/>
            <person name="Baldrian P."/>
            <person name="Stursova M."/>
            <person name="Weitz H."/>
            <person name="Taylor A."/>
            <person name="Grigoriev I.V."/>
            <person name="Nagy L.G."/>
            <person name="Martin F."/>
            <person name="Kauserud H."/>
        </authorList>
    </citation>
    <scope>NUCLEOTIDE SEQUENCE</scope>
    <source>
        <strain evidence="4">CBHHK002</strain>
    </source>
</reference>
<dbReference type="InterPro" id="IPR050452">
    <property type="entry name" value="Metacaspase"/>
</dbReference>
<dbReference type="Pfam" id="PF00656">
    <property type="entry name" value="Peptidase_C14"/>
    <property type="match status" value="1"/>
</dbReference>
<dbReference type="PANTHER" id="PTHR48104:SF30">
    <property type="entry name" value="METACASPASE-1"/>
    <property type="match status" value="1"/>
</dbReference>
<evidence type="ECO:0000259" key="3">
    <source>
        <dbReference type="Pfam" id="PF00656"/>
    </source>
</evidence>
<organism evidence="4 5">
    <name type="scientific">Mycena albidolilacea</name>
    <dbReference type="NCBI Taxonomy" id="1033008"/>
    <lineage>
        <taxon>Eukaryota</taxon>
        <taxon>Fungi</taxon>
        <taxon>Dikarya</taxon>
        <taxon>Basidiomycota</taxon>
        <taxon>Agaricomycotina</taxon>
        <taxon>Agaricomycetes</taxon>
        <taxon>Agaricomycetidae</taxon>
        <taxon>Agaricales</taxon>
        <taxon>Marasmiineae</taxon>
        <taxon>Mycenaceae</taxon>
        <taxon>Mycena</taxon>
    </lineage>
</organism>
<feature type="region of interest" description="Disordered" evidence="2">
    <location>
        <begin position="1"/>
        <end position="23"/>
    </location>
</feature>
<dbReference type="GO" id="GO:0005737">
    <property type="term" value="C:cytoplasm"/>
    <property type="evidence" value="ECO:0007669"/>
    <property type="project" value="TreeGrafter"/>
</dbReference>
<feature type="compositionally biased region" description="Polar residues" evidence="2">
    <location>
        <begin position="219"/>
        <end position="228"/>
    </location>
</feature>
<evidence type="ECO:0000313" key="4">
    <source>
        <dbReference type="EMBL" id="KAJ7352114.1"/>
    </source>
</evidence>
<feature type="region of interest" description="Disordered" evidence="2">
    <location>
        <begin position="250"/>
        <end position="270"/>
    </location>
</feature>
<dbReference type="AlphaFoldDB" id="A0AAD7A8J5"/>
<name>A0AAD7A8J5_9AGAR</name>
<dbReference type="Proteomes" id="UP001218218">
    <property type="component" value="Unassembled WGS sequence"/>
</dbReference>
<comment type="caution">
    <text evidence="4">The sequence shown here is derived from an EMBL/GenBank/DDBJ whole genome shotgun (WGS) entry which is preliminary data.</text>
</comment>
<evidence type="ECO:0000256" key="1">
    <source>
        <dbReference type="ARBA" id="ARBA00009005"/>
    </source>
</evidence>
<dbReference type="GO" id="GO:0006508">
    <property type="term" value="P:proteolysis"/>
    <property type="evidence" value="ECO:0007669"/>
    <property type="project" value="InterPro"/>
</dbReference>
<proteinExistence type="inferred from homology"/>
<evidence type="ECO:0000256" key="2">
    <source>
        <dbReference type="SAM" id="MobiDB-lite"/>
    </source>
</evidence>
<dbReference type="GO" id="GO:0004197">
    <property type="term" value="F:cysteine-type endopeptidase activity"/>
    <property type="evidence" value="ECO:0007669"/>
    <property type="project" value="InterPro"/>
</dbReference>
<dbReference type="EMBL" id="JARIHO010000012">
    <property type="protein sequence ID" value="KAJ7352114.1"/>
    <property type="molecule type" value="Genomic_DNA"/>
</dbReference>
<dbReference type="InterPro" id="IPR011600">
    <property type="entry name" value="Pept_C14_caspase"/>
</dbReference>
<gene>
    <name evidence="4" type="ORF">DFH08DRAFT_934620</name>
</gene>
<dbReference type="Gene3D" id="3.40.50.12660">
    <property type="match status" value="2"/>
</dbReference>
<accession>A0AAD7A8J5</accession>
<evidence type="ECO:0000313" key="5">
    <source>
        <dbReference type="Proteomes" id="UP001218218"/>
    </source>
</evidence>
<dbReference type="PANTHER" id="PTHR48104">
    <property type="entry name" value="METACASPASE-4"/>
    <property type="match status" value="1"/>
</dbReference>
<feature type="domain" description="Peptidase C14 caspase" evidence="3">
    <location>
        <begin position="26"/>
        <end position="444"/>
    </location>
</feature>
<comment type="similarity">
    <text evidence="1">Belongs to the peptidase C14B family.</text>
</comment>
<sequence>MFSSLAPPTVSDAPAQSSSRPRRELKKALLIGINGLSSPTVDYRLLDGPHRDVAEMKCLLTGTYGYQEEDIQVLVDDGIAGHMQPNRRNIMSAIDNLVHDTQRGDKLFFHYSGHTVQVPSSNNTEEDGMDECLVPLDGEDRMIKDNELRAHLVDPLPVGASLVAIFDSCHSASLLDLEHLRCNRVFVPWLSKGKRKTDDLRNRMVRRLEIPVETPPWSPTSRTVYQSARTSPTRIRSRRTSIDTLYSPVLSPRQSLRGPGPSTPLSPLRPVFSNLPVTDLKKNEVGTPCGRKSFATRISRSHTSSRTSYIPAPLKLWEPNKENLGREPLTLATGNLYSSSFMSPTLQSALPSAVTLCESPVAGYCQGWCRGSGGDMPLSGRKDAEAQHADVLSLGSCKDSELSWENEEGIGMTQALVQVLKKDPHPTLRDLITKISHTLHGLARERHLRAKAWKKYRDAHAIKSSDFGSFDTETFQHPQIASHKPLDMDTTWDL</sequence>